<name>A0A1R1Y0I5_9FUNG</name>
<gene>
    <name evidence="1" type="ORF">AYI70_g4254</name>
</gene>
<organism evidence="1 2">
    <name type="scientific">Smittium culicis</name>
    <dbReference type="NCBI Taxonomy" id="133412"/>
    <lineage>
        <taxon>Eukaryota</taxon>
        <taxon>Fungi</taxon>
        <taxon>Fungi incertae sedis</taxon>
        <taxon>Zoopagomycota</taxon>
        <taxon>Kickxellomycotina</taxon>
        <taxon>Harpellomycetes</taxon>
        <taxon>Harpellales</taxon>
        <taxon>Legeriomycetaceae</taxon>
        <taxon>Smittium</taxon>
    </lineage>
</organism>
<dbReference type="OrthoDB" id="2358184at2759"/>
<keyword evidence="2" id="KW-1185">Reference proteome</keyword>
<protein>
    <submittedName>
        <fullName evidence="1">Uncharacterized protein</fullName>
    </submittedName>
</protein>
<evidence type="ECO:0000313" key="1">
    <source>
        <dbReference type="EMBL" id="OMJ20216.1"/>
    </source>
</evidence>
<comment type="caution">
    <text evidence="1">The sequence shown here is derived from an EMBL/GenBank/DDBJ whole genome shotgun (WGS) entry which is preliminary data.</text>
</comment>
<reference evidence="1 2" key="1">
    <citation type="submission" date="2017-01" db="EMBL/GenBank/DDBJ databases">
        <authorList>
            <person name="Mah S.A."/>
            <person name="Swanson W.J."/>
            <person name="Moy G.W."/>
            <person name="Vacquier V.D."/>
        </authorList>
    </citation>
    <scope>NUCLEOTIDE SEQUENCE [LARGE SCALE GENOMIC DNA]</scope>
    <source>
        <strain evidence="1 2">GSMNP</strain>
    </source>
</reference>
<dbReference type="EMBL" id="LSSN01001297">
    <property type="protein sequence ID" value="OMJ20216.1"/>
    <property type="molecule type" value="Genomic_DNA"/>
</dbReference>
<dbReference type="Proteomes" id="UP000187283">
    <property type="component" value="Unassembled WGS sequence"/>
</dbReference>
<proteinExistence type="predicted"/>
<evidence type="ECO:0000313" key="2">
    <source>
        <dbReference type="Proteomes" id="UP000187283"/>
    </source>
</evidence>
<sequence length="168" mass="19236">MSQEINFNSLAELINSLKIEIYELTREKEPRKDVEMEGENYVVKPPIVDLNSIDLEEETKEVIQACPRIRAMSYSPPQLNEYITNAAKKTDTTLYGIQIALAYDTRLLGNFFYRKYKEDSIAAKEDEVVALASTIRLILASISTNISQIRMENVYQTINIPSKPKKLI</sequence>
<dbReference type="AlphaFoldDB" id="A0A1R1Y0I5"/>
<accession>A0A1R1Y0I5</accession>